<protein>
    <submittedName>
        <fullName evidence="1">Uncharacterized protein</fullName>
    </submittedName>
</protein>
<dbReference type="EMBL" id="LR796341">
    <property type="protein sequence ID" value="CAB4138181.1"/>
    <property type="molecule type" value="Genomic_DNA"/>
</dbReference>
<proteinExistence type="predicted"/>
<accession>A0A6J5LVT0</accession>
<reference evidence="1" key="1">
    <citation type="submission" date="2020-04" db="EMBL/GenBank/DDBJ databases">
        <authorList>
            <person name="Chiriac C."/>
            <person name="Salcher M."/>
            <person name="Ghai R."/>
            <person name="Kavagutti S V."/>
        </authorList>
    </citation>
    <scope>NUCLEOTIDE SEQUENCE</scope>
</reference>
<dbReference type="Gene3D" id="3.40.50.1110">
    <property type="entry name" value="SGNH hydrolase"/>
    <property type="match status" value="1"/>
</dbReference>
<evidence type="ECO:0000313" key="1">
    <source>
        <dbReference type="EMBL" id="CAB4138181.1"/>
    </source>
</evidence>
<sequence>MDLVVCGDSWPNGAELKSHEKCYGQLLSEQWACENYLNTAVDASSIPHLILQLQRFLEIKNAPGSSWTNPVSIIFFLTSTDRDLMWSQTRAIGSGSMYKDPPPYKTPREILLNASDPLHVDWFAEYHSRELAHYRINTTLLALQSMCQHHALNDYYIWGWETIPLWPEINTDKFYNQGTTHIVAEFSDLNIHALARTGSPYIVSGGSHPNQLGHEKIAKILASWINI</sequence>
<organism evidence="1">
    <name type="scientific">uncultured Caudovirales phage</name>
    <dbReference type="NCBI Taxonomy" id="2100421"/>
    <lineage>
        <taxon>Viruses</taxon>
        <taxon>Duplodnaviria</taxon>
        <taxon>Heunggongvirae</taxon>
        <taxon>Uroviricota</taxon>
        <taxon>Caudoviricetes</taxon>
        <taxon>Peduoviridae</taxon>
        <taxon>Maltschvirus</taxon>
        <taxon>Maltschvirus maltsch</taxon>
    </lineage>
</organism>
<dbReference type="SUPFAM" id="SSF52266">
    <property type="entry name" value="SGNH hydrolase"/>
    <property type="match status" value="1"/>
</dbReference>
<dbReference type="InterPro" id="IPR036514">
    <property type="entry name" value="SGNH_hydro_sf"/>
</dbReference>
<gene>
    <name evidence="1" type="ORF">UFOVP328_374</name>
</gene>
<name>A0A6J5LVT0_9CAUD</name>